<sequence>MDLDNVVERTIAINEGREPPPDTNEEPPPPKEPEPSNYRPDTPSTSRPSSENCPL</sequence>
<protein>
    <submittedName>
        <fullName evidence="3">Uncharacterized protein</fullName>
    </submittedName>
</protein>
<dbReference type="AlphaFoldDB" id="A0A914DGG6"/>
<name>A0A914DGG6_9BILA</name>
<proteinExistence type="predicted"/>
<dbReference type="Proteomes" id="UP000887540">
    <property type="component" value="Unplaced"/>
</dbReference>
<evidence type="ECO:0000313" key="2">
    <source>
        <dbReference type="Proteomes" id="UP000887540"/>
    </source>
</evidence>
<organism evidence="2 3">
    <name type="scientific">Acrobeloides nanus</name>
    <dbReference type="NCBI Taxonomy" id="290746"/>
    <lineage>
        <taxon>Eukaryota</taxon>
        <taxon>Metazoa</taxon>
        <taxon>Ecdysozoa</taxon>
        <taxon>Nematoda</taxon>
        <taxon>Chromadorea</taxon>
        <taxon>Rhabditida</taxon>
        <taxon>Tylenchina</taxon>
        <taxon>Cephalobomorpha</taxon>
        <taxon>Cephaloboidea</taxon>
        <taxon>Cephalobidae</taxon>
        <taxon>Acrobeloides</taxon>
    </lineage>
</organism>
<accession>A0A914DGG6</accession>
<feature type="region of interest" description="Disordered" evidence="1">
    <location>
        <begin position="1"/>
        <end position="55"/>
    </location>
</feature>
<keyword evidence="2" id="KW-1185">Reference proteome</keyword>
<reference evidence="3" key="1">
    <citation type="submission" date="2022-11" db="UniProtKB">
        <authorList>
            <consortium name="WormBaseParasite"/>
        </authorList>
    </citation>
    <scope>IDENTIFICATION</scope>
</reference>
<evidence type="ECO:0000256" key="1">
    <source>
        <dbReference type="SAM" id="MobiDB-lite"/>
    </source>
</evidence>
<dbReference type="WBParaSite" id="ACRNAN_scaffold25344.g22317.t1">
    <property type="protein sequence ID" value="ACRNAN_scaffold25344.g22317.t1"/>
    <property type="gene ID" value="ACRNAN_scaffold25344.g22317"/>
</dbReference>
<evidence type="ECO:0000313" key="3">
    <source>
        <dbReference type="WBParaSite" id="ACRNAN_scaffold25344.g22317.t1"/>
    </source>
</evidence>
<feature type="compositionally biased region" description="Low complexity" evidence="1">
    <location>
        <begin position="39"/>
        <end position="55"/>
    </location>
</feature>